<evidence type="ECO:0008006" key="4">
    <source>
        <dbReference type="Google" id="ProtNLM"/>
    </source>
</evidence>
<keyword evidence="3" id="KW-1185">Reference proteome</keyword>
<evidence type="ECO:0000313" key="2">
    <source>
        <dbReference type="EMBL" id="GFH46332.1"/>
    </source>
</evidence>
<organism evidence="2 3">
    <name type="scientific">Chaetoceros tenuissimus</name>
    <dbReference type="NCBI Taxonomy" id="426638"/>
    <lineage>
        <taxon>Eukaryota</taxon>
        <taxon>Sar</taxon>
        <taxon>Stramenopiles</taxon>
        <taxon>Ochrophyta</taxon>
        <taxon>Bacillariophyta</taxon>
        <taxon>Coscinodiscophyceae</taxon>
        <taxon>Chaetocerotophycidae</taxon>
        <taxon>Chaetocerotales</taxon>
        <taxon>Chaetocerotaceae</taxon>
        <taxon>Chaetoceros</taxon>
    </lineage>
</organism>
<dbReference type="EMBL" id="BLLK01000022">
    <property type="protein sequence ID" value="GFH46332.1"/>
    <property type="molecule type" value="Genomic_DNA"/>
</dbReference>
<sequence length="412" mass="46414">MTLLHNPDAVFLDNVILCDEEEQSSPQPSLQSAKEQFERYREENEMKIRDLEQTLALLGKHTTDSKEEDEHNYSDSVDVSLSEDMYSLMMLKPFWSIAYFLGILTFCVQIALLILVLLAQFNRDLGGGDQDRQFKVPFGVSPIVRVGQFLVVILSIVLQSDVQIAIQYIFILQRGNSNIQQIQNHQTTAEKDGNSGASSPFMLRAVYFPNLLRFVQGLLVLAILMILIIQNDDYLDLVLNFTAIYIVSEIDDLLFKVVRRGFFCFGLTKSAADVETIVLKDEKKKNQCSIYSSSTLRSLVLVIITAAMLTILQRFSKLQNDGFFLRQVYPDCIVDHPSYIGDGICDNKWGNYNTKECGWDAGDCQILNERLGNGANIGCVVNVPTWLGDGICDDFPPYNTEACDWDGGDCIV</sequence>
<name>A0AAD3CHP9_9STRA</name>
<evidence type="ECO:0000313" key="3">
    <source>
        <dbReference type="Proteomes" id="UP001054902"/>
    </source>
</evidence>
<proteinExistence type="predicted"/>
<feature type="transmembrane region" description="Helical" evidence="1">
    <location>
        <begin position="94"/>
        <end position="118"/>
    </location>
</feature>
<protein>
    <recommendedName>
        <fullName evidence="4">LNR domain-containing protein</fullName>
    </recommendedName>
</protein>
<evidence type="ECO:0000256" key="1">
    <source>
        <dbReference type="SAM" id="Phobius"/>
    </source>
</evidence>
<gene>
    <name evidence="2" type="ORF">CTEN210_02806</name>
</gene>
<reference evidence="2 3" key="1">
    <citation type="journal article" date="2021" name="Sci. Rep.">
        <title>The genome of the diatom Chaetoceros tenuissimus carries an ancient integrated fragment of an extant virus.</title>
        <authorList>
            <person name="Hongo Y."/>
            <person name="Kimura K."/>
            <person name="Takaki Y."/>
            <person name="Yoshida Y."/>
            <person name="Baba S."/>
            <person name="Kobayashi G."/>
            <person name="Nagasaki K."/>
            <person name="Hano T."/>
            <person name="Tomaru Y."/>
        </authorList>
    </citation>
    <scope>NUCLEOTIDE SEQUENCE [LARGE SCALE GENOMIC DNA]</scope>
    <source>
        <strain evidence="2 3">NIES-3715</strain>
    </source>
</reference>
<dbReference type="Gene3D" id="3.30.300.320">
    <property type="match status" value="1"/>
</dbReference>
<feature type="transmembrane region" description="Helical" evidence="1">
    <location>
        <begin position="211"/>
        <end position="229"/>
    </location>
</feature>
<accession>A0AAD3CHP9</accession>
<dbReference type="AlphaFoldDB" id="A0AAD3CHP9"/>
<keyword evidence="1" id="KW-1133">Transmembrane helix</keyword>
<dbReference type="Proteomes" id="UP001054902">
    <property type="component" value="Unassembled WGS sequence"/>
</dbReference>
<keyword evidence="1" id="KW-0812">Transmembrane</keyword>
<feature type="transmembrane region" description="Helical" evidence="1">
    <location>
        <begin position="138"/>
        <end position="158"/>
    </location>
</feature>
<keyword evidence="1" id="KW-0472">Membrane</keyword>
<comment type="caution">
    <text evidence="2">The sequence shown here is derived from an EMBL/GenBank/DDBJ whole genome shotgun (WGS) entry which is preliminary data.</text>
</comment>
<feature type="transmembrane region" description="Helical" evidence="1">
    <location>
        <begin position="290"/>
        <end position="312"/>
    </location>
</feature>